<keyword evidence="7" id="KW-1185">Reference proteome</keyword>
<reference evidence="6 7" key="1">
    <citation type="submission" date="2018-09" db="EMBL/GenBank/DDBJ databases">
        <authorList>
            <person name="Zhu H."/>
        </authorList>
    </citation>
    <scope>NUCLEOTIDE SEQUENCE [LARGE SCALE GENOMIC DNA]</scope>
    <source>
        <strain evidence="6 7">K2S05-167</strain>
    </source>
</reference>
<dbReference type="EMBL" id="QYUJ01000014">
    <property type="protein sequence ID" value="RJF73524.1"/>
    <property type="molecule type" value="Genomic_DNA"/>
</dbReference>
<dbReference type="Proteomes" id="UP000286287">
    <property type="component" value="Unassembled WGS sequence"/>
</dbReference>
<dbReference type="InterPro" id="IPR041382">
    <property type="entry name" value="SH3_16"/>
</dbReference>
<gene>
    <name evidence="6" type="ORF">D3875_05190</name>
</gene>
<dbReference type="OrthoDB" id="9808890at2"/>
<dbReference type="InterPro" id="IPR038765">
    <property type="entry name" value="Papain-like_cys_pep_sf"/>
</dbReference>
<dbReference type="Pfam" id="PF00877">
    <property type="entry name" value="NLPC_P60"/>
    <property type="match status" value="1"/>
</dbReference>
<evidence type="ECO:0000259" key="5">
    <source>
        <dbReference type="PROSITE" id="PS51935"/>
    </source>
</evidence>
<name>A0A418VBJ2_9DEIO</name>
<proteinExistence type="inferred from homology"/>
<dbReference type="SUPFAM" id="SSF54001">
    <property type="entry name" value="Cysteine proteinases"/>
    <property type="match status" value="1"/>
</dbReference>
<organism evidence="6 7">
    <name type="scientific">Deinococcus cavernae</name>
    <dbReference type="NCBI Taxonomy" id="2320857"/>
    <lineage>
        <taxon>Bacteria</taxon>
        <taxon>Thermotogati</taxon>
        <taxon>Deinococcota</taxon>
        <taxon>Deinococci</taxon>
        <taxon>Deinococcales</taxon>
        <taxon>Deinococcaceae</taxon>
        <taxon>Deinococcus</taxon>
    </lineage>
</organism>
<accession>A0A418VBJ2</accession>
<sequence>MHAYLIDLGGQHREALHSLDELLALPQLPGAQEELQEGPRLDTRTHAYDEQQRRADITLQGKLPGEGWQWVTPRRALTTRRTTLKAGPDAGATQVSEALPGEALELLWREGEWWRARGTHDAYLGWVKEADVTEATNWTPDLTVQALRAHAFEGPKVSSRIVAELCLGAALQRREADGEAQGNAETPGWVPVTLPGGQAAWVNQACFVQPSASVTELALRFLEAPYVWGGRSAWGLDCSGFTQLVYAAFGQALPRDADQQQAATRPVESPRAGDLAFFPGHVGLMLDDRRMIHANATGMRVTIETLGEGEYGERLAASRTGFGRVQ</sequence>
<keyword evidence="2" id="KW-0645">Protease</keyword>
<dbReference type="InterPro" id="IPR000064">
    <property type="entry name" value="NLP_P60_dom"/>
</dbReference>
<keyword evidence="3" id="KW-0378">Hydrolase</keyword>
<dbReference type="InterPro" id="IPR051202">
    <property type="entry name" value="Peptidase_C40"/>
</dbReference>
<evidence type="ECO:0000313" key="7">
    <source>
        <dbReference type="Proteomes" id="UP000286287"/>
    </source>
</evidence>
<evidence type="ECO:0000256" key="3">
    <source>
        <dbReference type="ARBA" id="ARBA00022801"/>
    </source>
</evidence>
<comment type="caution">
    <text evidence="6">The sequence shown here is derived from an EMBL/GenBank/DDBJ whole genome shotgun (WGS) entry which is preliminary data.</text>
</comment>
<dbReference type="AlphaFoldDB" id="A0A418VBJ2"/>
<feature type="domain" description="NlpC/P60" evidence="5">
    <location>
        <begin position="208"/>
        <end position="323"/>
    </location>
</feature>
<dbReference type="PROSITE" id="PS51935">
    <property type="entry name" value="NLPC_P60"/>
    <property type="match status" value="1"/>
</dbReference>
<dbReference type="GO" id="GO:0006508">
    <property type="term" value="P:proteolysis"/>
    <property type="evidence" value="ECO:0007669"/>
    <property type="project" value="UniProtKB-KW"/>
</dbReference>
<dbReference type="Gene3D" id="2.30.30.40">
    <property type="entry name" value="SH3 Domains"/>
    <property type="match status" value="1"/>
</dbReference>
<evidence type="ECO:0000256" key="4">
    <source>
        <dbReference type="ARBA" id="ARBA00022807"/>
    </source>
</evidence>
<evidence type="ECO:0000313" key="6">
    <source>
        <dbReference type="EMBL" id="RJF73524.1"/>
    </source>
</evidence>
<dbReference type="PANTHER" id="PTHR47053:SF1">
    <property type="entry name" value="MUREIN DD-ENDOPEPTIDASE MEPH-RELATED"/>
    <property type="match status" value="1"/>
</dbReference>
<protein>
    <submittedName>
        <fullName evidence="6">Peptidase</fullName>
    </submittedName>
</protein>
<evidence type="ECO:0000256" key="1">
    <source>
        <dbReference type="ARBA" id="ARBA00007074"/>
    </source>
</evidence>
<dbReference type="Pfam" id="PF18348">
    <property type="entry name" value="SH3_16"/>
    <property type="match status" value="1"/>
</dbReference>
<comment type="similarity">
    <text evidence="1">Belongs to the peptidase C40 family.</text>
</comment>
<dbReference type="Gene3D" id="3.90.1720.10">
    <property type="entry name" value="endopeptidase domain like (from Nostoc punctiforme)"/>
    <property type="match status" value="1"/>
</dbReference>
<dbReference type="PANTHER" id="PTHR47053">
    <property type="entry name" value="MUREIN DD-ENDOPEPTIDASE MEPH-RELATED"/>
    <property type="match status" value="1"/>
</dbReference>
<keyword evidence="4" id="KW-0788">Thiol protease</keyword>
<dbReference type="GO" id="GO:0008234">
    <property type="term" value="F:cysteine-type peptidase activity"/>
    <property type="evidence" value="ECO:0007669"/>
    <property type="project" value="UniProtKB-KW"/>
</dbReference>
<evidence type="ECO:0000256" key="2">
    <source>
        <dbReference type="ARBA" id="ARBA00022670"/>
    </source>
</evidence>